<gene>
    <name evidence="2" type="ORF">K470DRAFT_213878</name>
</gene>
<keyword evidence="3" id="KW-1185">Reference proteome</keyword>
<reference evidence="2" key="1">
    <citation type="journal article" date="2020" name="Stud. Mycol.">
        <title>101 Dothideomycetes genomes: a test case for predicting lifestyles and emergence of pathogens.</title>
        <authorList>
            <person name="Haridas S."/>
            <person name="Albert R."/>
            <person name="Binder M."/>
            <person name="Bloem J."/>
            <person name="Labutti K."/>
            <person name="Salamov A."/>
            <person name="Andreopoulos B."/>
            <person name="Baker S."/>
            <person name="Barry K."/>
            <person name="Bills G."/>
            <person name="Bluhm B."/>
            <person name="Cannon C."/>
            <person name="Castanera R."/>
            <person name="Culley D."/>
            <person name="Daum C."/>
            <person name="Ezra D."/>
            <person name="Gonzalez J."/>
            <person name="Henrissat B."/>
            <person name="Kuo A."/>
            <person name="Liang C."/>
            <person name="Lipzen A."/>
            <person name="Lutzoni F."/>
            <person name="Magnuson J."/>
            <person name="Mondo S."/>
            <person name="Nolan M."/>
            <person name="Ohm R."/>
            <person name="Pangilinan J."/>
            <person name="Park H.-J."/>
            <person name="Ramirez L."/>
            <person name="Alfaro M."/>
            <person name="Sun H."/>
            <person name="Tritt A."/>
            <person name="Yoshinaga Y."/>
            <person name="Zwiers L.-H."/>
            <person name="Turgeon B."/>
            <person name="Goodwin S."/>
            <person name="Spatafora J."/>
            <person name="Crous P."/>
            <person name="Grigoriev I."/>
        </authorList>
    </citation>
    <scope>NUCLEOTIDE SEQUENCE</scope>
    <source>
        <strain evidence="2">CBS 480.64</strain>
    </source>
</reference>
<keyword evidence="1" id="KW-1133">Transmembrane helix</keyword>
<evidence type="ECO:0000256" key="1">
    <source>
        <dbReference type="SAM" id="Phobius"/>
    </source>
</evidence>
<evidence type="ECO:0000313" key="2">
    <source>
        <dbReference type="EMBL" id="KAF2861867.1"/>
    </source>
</evidence>
<dbReference type="OrthoDB" id="4502894at2759"/>
<dbReference type="Proteomes" id="UP000799421">
    <property type="component" value="Unassembled WGS sequence"/>
</dbReference>
<keyword evidence="1" id="KW-0812">Transmembrane</keyword>
<accession>A0A6A7C3N4</accession>
<sequence>MNQELHPFIQSVSSFLYSLAILLISTTLSVSNYLLQPVKFLLQPAIHLNAFILDWLLTPFRFLARLETLYIYFAIASIVGLTVGVAGAYTQRLLSHILRLYPSQDVEPKRSIQDYRKKRQDDIKPLISAEPSEITLSSSAKALSDAGYLSRSMAKKPRGSRNASLLHQCIMEDSDDE</sequence>
<protein>
    <submittedName>
        <fullName evidence="2">Uncharacterized protein</fullName>
    </submittedName>
</protein>
<proteinExistence type="predicted"/>
<dbReference type="EMBL" id="MU005969">
    <property type="protein sequence ID" value="KAF2861867.1"/>
    <property type="molecule type" value="Genomic_DNA"/>
</dbReference>
<name>A0A6A7C3N4_9PEZI</name>
<feature type="transmembrane region" description="Helical" evidence="1">
    <location>
        <begin position="70"/>
        <end position="89"/>
    </location>
</feature>
<keyword evidence="1" id="KW-0472">Membrane</keyword>
<feature type="transmembrane region" description="Helical" evidence="1">
    <location>
        <begin position="15"/>
        <end position="34"/>
    </location>
</feature>
<evidence type="ECO:0000313" key="3">
    <source>
        <dbReference type="Proteomes" id="UP000799421"/>
    </source>
</evidence>
<dbReference type="AlphaFoldDB" id="A0A6A7C3N4"/>
<organism evidence="2 3">
    <name type="scientific">Piedraia hortae CBS 480.64</name>
    <dbReference type="NCBI Taxonomy" id="1314780"/>
    <lineage>
        <taxon>Eukaryota</taxon>
        <taxon>Fungi</taxon>
        <taxon>Dikarya</taxon>
        <taxon>Ascomycota</taxon>
        <taxon>Pezizomycotina</taxon>
        <taxon>Dothideomycetes</taxon>
        <taxon>Dothideomycetidae</taxon>
        <taxon>Capnodiales</taxon>
        <taxon>Piedraiaceae</taxon>
        <taxon>Piedraia</taxon>
    </lineage>
</organism>
<feature type="transmembrane region" description="Helical" evidence="1">
    <location>
        <begin position="46"/>
        <end position="64"/>
    </location>
</feature>